<keyword evidence="5 6" id="KW-0472">Membrane</keyword>
<evidence type="ECO:0000256" key="5">
    <source>
        <dbReference type="ARBA" id="ARBA00023136"/>
    </source>
</evidence>
<accession>A0ABT6U5T8</accession>
<keyword evidence="9" id="KW-1185">Reference proteome</keyword>
<reference evidence="8 9" key="1">
    <citation type="submission" date="2022-02" db="EMBL/GenBank/DDBJ databases">
        <title>Genome analysis of Beneficial Microorganisms for Coral consortium from Pocillopora damicornis.</title>
        <authorList>
            <person name="Rosado P.M."/>
            <person name="Cardoso P.M."/>
            <person name="Rosado J.G."/>
            <person name="Schultz J."/>
            <person name="Rocha U."/>
            <person name="Costa T.K."/>
            <person name="Peixoto R.S."/>
        </authorList>
    </citation>
    <scope>NUCLEOTIDE SEQUENCE [LARGE SCALE GENOMIC DNA]</scope>
    <source>
        <strain evidence="8 9">BMC5</strain>
    </source>
</reference>
<keyword evidence="3 6" id="KW-0812">Transmembrane</keyword>
<keyword evidence="4 6" id="KW-1133">Transmembrane helix</keyword>
<gene>
    <name evidence="8" type="ORF">MKZ47_21040</name>
</gene>
<evidence type="ECO:0000256" key="3">
    <source>
        <dbReference type="ARBA" id="ARBA00022692"/>
    </source>
</evidence>
<feature type="transmembrane region" description="Helical" evidence="6">
    <location>
        <begin position="238"/>
        <end position="259"/>
    </location>
</feature>
<evidence type="ECO:0000256" key="1">
    <source>
        <dbReference type="ARBA" id="ARBA00004651"/>
    </source>
</evidence>
<feature type="transmembrane region" description="Helical" evidence="6">
    <location>
        <begin position="89"/>
        <end position="110"/>
    </location>
</feature>
<evidence type="ECO:0000256" key="4">
    <source>
        <dbReference type="ARBA" id="ARBA00022989"/>
    </source>
</evidence>
<evidence type="ECO:0000256" key="2">
    <source>
        <dbReference type="ARBA" id="ARBA00022475"/>
    </source>
</evidence>
<protein>
    <submittedName>
        <fullName evidence="8">Type II secretion system F family protein</fullName>
    </submittedName>
</protein>
<dbReference type="Proteomes" id="UP001156974">
    <property type="component" value="Unassembled WGS sequence"/>
</dbReference>
<dbReference type="EMBL" id="JAKUMG010000027">
    <property type="protein sequence ID" value="MDI4671549.1"/>
    <property type="molecule type" value="Genomic_DNA"/>
</dbReference>
<feature type="domain" description="Type II secretion system protein GspF" evidence="7">
    <location>
        <begin position="125"/>
        <end position="253"/>
    </location>
</feature>
<evidence type="ECO:0000313" key="8">
    <source>
        <dbReference type="EMBL" id="MDI4671549.1"/>
    </source>
</evidence>
<proteinExistence type="predicted"/>
<dbReference type="Pfam" id="PF00482">
    <property type="entry name" value="T2SSF"/>
    <property type="match status" value="1"/>
</dbReference>
<comment type="caution">
    <text evidence="8">The sequence shown here is derived from an EMBL/GenBank/DDBJ whole genome shotgun (WGS) entry which is preliminary data.</text>
</comment>
<evidence type="ECO:0000259" key="7">
    <source>
        <dbReference type="Pfam" id="PF00482"/>
    </source>
</evidence>
<evidence type="ECO:0000313" key="9">
    <source>
        <dbReference type="Proteomes" id="UP001156974"/>
    </source>
</evidence>
<feature type="transmembrane region" description="Helical" evidence="6">
    <location>
        <begin position="62"/>
        <end position="83"/>
    </location>
</feature>
<dbReference type="RefSeq" id="WP_175083603.1">
    <property type="nucleotide sequence ID" value="NZ_JAKUMG010000027.1"/>
</dbReference>
<dbReference type="InterPro" id="IPR018076">
    <property type="entry name" value="T2SS_GspF_dom"/>
</dbReference>
<dbReference type="PANTHER" id="PTHR35007:SF2">
    <property type="entry name" value="PILUS ASSEMBLE PROTEIN"/>
    <property type="match status" value="1"/>
</dbReference>
<sequence length="272" mass="30655">MIDLALFLSLFISIAAFIYINKQSPEAEVPSGKLAKPKVWYFGLILSSKYLRQAGIQVTKLLIPIFLLKTSCAILAYVLIIIAELQPPLILKITTIISGFFVPELIFVIVRYQRKQAIEGSFEFFLQVFLVYLKAGFSLEQALSHSISHGLSKKNPLFKELKLFVYEVSAGKEKHAAFKFLYYRTGVKEVKKLSNLLLVGSTLGTPLVNSIESLLESYELKKSVLLAKRINRKSLHTTFPILLICFPMFLVLVFFPSALQVMNVLSLLVDSI</sequence>
<evidence type="ECO:0000256" key="6">
    <source>
        <dbReference type="SAM" id="Phobius"/>
    </source>
</evidence>
<keyword evidence="2" id="KW-1003">Cell membrane</keyword>
<organism evidence="8 9">
    <name type="scientific">Pseudoalteromonas shioyasakiensis</name>
    <dbReference type="NCBI Taxonomy" id="1190813"/>
    <lineage>
        <taxon>Bacteria</taxon>
        <taxon>Pseudomonadati</taxon>
        <taxon>Pseudomonadota</taxon>
        <taxon>Gammaproteobacteria</taxon>
        <taxon>Alteromonadales</taxon>
        <taxon>Pseudoalteromonadaceae</taxon>
        <taxon>Pseudoalteromonas</taxon>
    </lineage>
</organism>
<name>A0ABT6U5T8_9GAMM</name>
<dbReference type="PANTHER" id="PTHR35007">
    <property type="entry name" value="INTEGRAL MEMBRANE PROTEIN-RELATED"/>
    <property type="match status" value="1"/>
</dbReference>
<comment type="subcellular location">
    <subcellularLocation>
        <location evidence="1">Cell membrane</location>
        <topology evidence="1">Multi-pass membrane protein</topology>
    </subcellularLocation>
</comment>